<evidence type="ECO:0000313" key="2">
    <source>
        <dbReference type="Proteomes" id="UP000190625"/>
    </source>
</evidence>
<dbReference type="NCBIfam" id="TIGR01409">
    <property type="entry name" value="TAT_signal_seq"/>
    <property type="match status" value="1"/>
</dbReference>
<dbReference type="Gene3D" id="1.10.287.3080">
    <property type="match status" value="1"/>
</dbReference>
<dbReference type="InterPro" id="IPR019546">
    <property type="entry name" value="TAT_signal_bac_arc"/>
</dbReference>
<name>A0A1T4JUG0_9FIRM</name>
<proteinExistence type="predicted"/>
<dbReference type="STRING" id="142842.SAMN02745118_00418"/>
<dbReference type="Pfam" id="PF09719">
    <property type="entry name" value="C_GCAxxG_C_C"/>
    <property type="match status" value="1"/>
</dbReference>
<dbReference type="AlphaFoldDB" id="A0A1T4JUG0"/>
<organism evidence="1 2">
    <name type="scientific">Selenihalanaerobacter shriftii</name>
    <dbReference type="NCBI Taxonomy" id="142842"/>
    <lineage>
        <taxon>Bacteria</taxon>
        <taxon>Bacillati</taxon>
        <taxon>Bacillota</taxon>
        <taxon>Clostridia</taxon>
        <taxon>Halanaerobiales</taxon>
        <taxon>Halobacteroidaceae</taxon>
        <taxon>Selenihalanaerobacter</taxon>
    </lineage>
</organism>
<sequence>MSEEKVSRRDFLAKAGGVAAGAMALTAGVNLSDANASDGLEGLPEYNGSWREYYKKLDPEAIREKAYKNYLTGMHCGESTFAALTEALGFPFNEIPTQTMWFGLGGVSLWGTTCGTLLGTSAVVSLILGRSKKDTVGLLDELMAWYSTEPLPFKKNSGQTKSVSGSPLCHVSVTKWSRKSGNATGSKARGKRCARLAGDVAAKTAELLNAKLIDGKFNREYALPGVAEKCTGCHSMKSDFEAGGFTHGKMDCESCHEDAHMLD</sequence>
<protein>
    <submittedName>
        <fullName evidence="1">Tat (Twin-arginine translocation) pathway signal sequence</fullName>
    </submittedName>
</protein>
<reference evidence="2" key="1">
    <citation type="submission" date="2017-02" db="EMBL/GenBank/DDBJ databases">
        <authorList>
            <person name="Varghese N."/>
            <person name="Submissions S."/>
        </authorList>
    </citation>
    <scope>NUCLEOTIDE SEQUENCE [LARGE SCALE GENOMIC DNA]</scope>
    <source>
        <strain evidence="2">ATCC BAA-73</strain>
    </source>
</reference>
<dbReference type="RefSeq" id="WP_078808939.1">
    <property type="nucleotide sequence ID" value="NZ_FUWM01000004.1"/>
</dbReference>
<dbReference type="InterPro" id="IPR006311">
    <property type="entry name" value="TAT_signal"/>
</dbReference>
<gene>
    <name evidence="1" type="ORF">SAMN02745118_00418</name>
</gene>
<accession>A0A1T4JUG0</accession>
<dbReference type="Proteomes" id="UP000190625">
    <property type="component" value="Unassembled WGS sequence"/>
</dbReference>
<evidence type="ECO:0000313" key="1">
    <source>
        <dbReference type="EMBL" id="SJZ33779.1"/>
    </source>
</evidence>
<dbReference type="SUPFAM" id="SSF48695">
    <property type="entry name" value="Multiheme cytochromes"/>
    <property type="match status" value="1"/>
</dbReference>
<dbReference type="InterPro" id="IPR036280">
    <property type="entry name" value="Multihaem_cyt_sf"/>
</dbReference>
<dbReference type="EMBL" id="FUWM01000004">
    <property type="protein sequence ID" value="SJZ33779.1"/>
    <property type="molecule type" value="Genomic_DNA"/>
</dbReference>
<dbReference type="InterPro" id="IPR010181">
    <property type="entry name" value="CGCAxxGCC_motif"/>
</dbReference>
<keyword evidence="2" id="KW-1185">Reference proteome</keyword>
<dbReference type="PROSITE" id="PS51318">
    <property type="entry name" value="TAT"/>
    <property type="match status" value="1"/>
</dbReference>
<dbReference type="OrthoDB" id="5430146at2"/>